<organism evidence="3 4">
    <name type="scientific">Aeropyrum camini SY1 = JCM 12091</name>
    <dbReference type="NCBI Taxonomy" id="1198449"/>
    <lineage>
        <taxon>Archaea</taxon>
        <taxon>Thermoproteota</taxon>
        <taxon>Thermoprotei</taxon>
        <taxon>Desulfurococcales</taxon>
        <taxon>Desulfurococcaceae</taxon>
        <taxon>Aeropyrum</taxon>
    </lineage>
</organism>
<evidence type="ECO:0000313" key="3">
    <source>
        <dbReference type="EMBL" id="BAN89510.1"/>
    </source>
</evidence>
<evidence type="ECO:0000256" key="1">
    <source>
        <dbReference type="ARBA" id="ARBA00022723"/>
    </source>
</evidence>
<dbReference type="Proteomes" id="UP000016887">
    <property type="component" value="Chromosome"/>
</dbReference>
<dbReference type="InterPro" id="IPR011234">
    <property type="entry name" value="Fumarylacetoacetase-like_C"/>
</dbReference>
<dbReference type="GeneID" id="17109609"/>
<dbReference type="InterPro" id="IPR036663">
    <property type="entry name" value="Fumarylacetoacetase_C_sf"/>
</dbReference>
<dbReference type="eggNOG" id="arCOG00235">
    <property type="taxonomic scope" value="Archaea"/>
</dbReference>
<protein>
    <submittedName>
        <fullName evidence="3">Fumarylacetoacetate hydrolase</fullName>
    </submittedName>
</protein>
<keyword evidence="1" id="KW-0479">Metal-binding</keyword>
<dbReference type="KEGG" id="acj:ACAM_0041"/>
<keyword evidence="3" id="KW-0378">Hydrolase</keyword>
<evidence type="ECO:0000259" key="2">
    <source>
        <dbReference type="Pfam" id="PF01557"/>
    </source>
</evidence>
<dbReference type="SUPFAM" id="SSF56529">
    <property type="entry name" value="FAH"/>
    <property type="match status" value="1"/>
</dbReference>
<dbReference type="GO" id="GO:0018773">
    <property type="term" value="F:acetylpyruvate hydrolase activity"/>
    <property type="evidence" value="ECO:0007669"/>
    <property type="project" value="TreeGrafter"/>
</dbReference>
<dbReference type="RefSeq" id="WP_022540791.1">
    <property type="nucleotide sequence ID" value="NC_022521.1"/>
</dbReference>
<dbReference type="STRING" id="1198449.ACAM_0041"/>
<dbReference type="Gene3D" id="3.90.850.10">
    <property type="entry name" value="Fumarylacetoacetase-like, C-terminal domain"/>
    <property type="match status" value="1"/>
</dbReference>
<dbReference type="PANTHER" id="PTHR11820:SF7">
    <property type="entry name" value="ACYLPYRUVASE FAHD1, MITOCHONDRIAL"/>
    <property type="match status" value="1"/>
</dbReference>
<keyword evidence="4" id="KW-1185">Reference proteome</keyword>
<dbReference type="GO" id="GO:0046872">
    <property type="term" value="F:metal ion binding"/>
    <property type="evidence" value="ECO:0007669"/>
    <property type="project" value="UniProtKB-KW"/>
</dbReference>
<dbReference type="OrthoDB" id="14569at2157"/>
<reference evidence="3 4" key="1">
    <citation type="journal article" date="2013" name="Appl. Environ. Microbiol.">
        <title>Variation of the Virus-Related Elements within Syntenic Genomes of the Hyperthermophilic Archaeon Aeropyrum.</title>
        <authorList>
            <person name="Daifuku T."/>
            <person name="Yoshida T."/>
            <person name="Kitamura T."/>
            <person name="Kawaichi S."/>
            <person name="Inoue T."/>
            <person name="Nomura K."/>
            <person name="Yoshida Y."/>
            <person name="Kuno S."/>
            <person name="Sako Y."/>
        </authorList>
    </citation>
    <scope>NUCLEOTIDE SEQUENCE [LARGE SCALE GENOMIC DNA]</scope>
    <source>
        <strain evidence="3 4">SY1</strain>
    </source>
</reference>
<proteinExistence type="predicted"/>
<name>U3TBT8_9CREN</name>
<gene>
    <name evidence="3" type="ORF">ACAM_0041</name>
</gene>
<feature type="domain" description="Fumarylacetoacetase-like C-terminal" evidence="2">
    <location>
        <begin position="79"/>
        <end position="279"/>
    </location>
</feature>
<sequence>MSKFFVGAVHTPLGPLIGLYNARKECIESVEGWAHEAVGGLRGFYYNPYAAYEKLSKSLTGECISLGSPLAPPVSPSSAWGVGRSYGEHAREMGMEKQIAFFAKPVSSLTGHLNRIIVPPVSEKPDYEGEIVVVIGSRIKNASPREAAYAIAGYTAGADITDRLLQETMSWSMAKGLDTYGPVGPVVAIADSPGDIEGLCVETRLNGERVQRGCTSDMIASIPEIISRLSTLVTLRPSDIVFTGTPPGVGHARRPPRYLRHGDEVKVTVSGLPSLRNVVEAVL</sequence>
<evidence type="ECO:0000313" key="4">
    <source>
        <dbReference type="Proteomes" id="UP000016887"/>
    </source>
</evidence>
<dbReference type="PANTHER" id="PTHR11820">
    <property type="entry name" value="ACYLPYRUVASE"/>
    <property type="match status" value="1"/>
</dbReference>
<dbReference type="AlphaFoldDB" id="U3TBT8"/>
<dbReference type="EMBL" id="AP012489">
    <property type="protein sequence ID" value="BAN89510.1"/>
    <property type="molecule type" value="Genomic_DNA"/>
</dbReference>
<accession>U3TBT8</accession>
<dbReference type="Pfam" id="PF01557">
    <property type="entry name" value="FAA_hydrolase"/>
    <property type="match status" value="1"/>
</dbReference>